<dbReference type="Pfam" id="PF19885">
    <property type="entry name" value="DUF6358"/>
    <property type="match status" value="1"/>
</dbReference>
<protein>
    <submittedName>
        <fullName evidence="2">Uncharacterized protein</fullName>
    </submittedName>
</protein>
<evidence type="ECO:0000313" key="3">
    <source>
        <dbReference type="Proteomes" id="UP000293347"/>
    </source>
</evidence>
<reference evidence="2 3" key="1">
    <citation type="submission" date="2019-02" db="EMBL/GenBank/DDBJ databases">
        <title>Pedobacter sp. RP-1-14 sp. nov., isolated from Arctic soil.</title>
        <authorList>
            <person name="Dahal R.H."/>
        </authorList>
    </citation>
    <scope>NUCLEOTIDE SEQUENCE [LARGE SCALE GENOMIC DNA]</scope>
    <source>
        <strain evidence="2 3">RP-1-14</strain>
    </source>
</reference>
<keyword evidence="1" id="KW-1133">Transmembrane helix</keyword>
<organism evidence="2 3">
    <name type="scientific">Pedobacter psychroterrae</name>
    <dbReference type="NCBI Taxonomy" id="2530453"/>
    <lineage>
        <taxon>Bacteria</taxon>
        <taxon>Pseudomonadati</taxon>
        <taxon>Bacteroidota</taxon>
        <taxon>Sphingobacteriia</taxon>
        <taxon>Sphingobacteriales</taxon>
        <taxon>Sphingobacteriaceae</taxon>
        <taxon>Pedobacter</taxon>
    </lineage>
</organism>
<feature type="transmembrane region" description="Helical" evidence="1">
    <location>
        <begin position="32"/>
        <end position="51"/>
    </location>
</feature>
<dbReference type="EMBL" id="SJSL01000001">
    <property type="protein sequence ID" value="TCD03251.1"/>
    <property type="molecule type" value="Genomic_DNA"/>
</dbReference>
<proteinExistence type="predicted"/>
<dbReference type="InterPro" id="IPR045938">
    <property type="entry name" value="DUF6358"/>
</dbReference>
<evidence type="ECO:0000256" key="1">
    <source>
        <dbReference type="SAM" id="Phobius"/>
    </source>
</evidence>
<comment type="caution">
    <text evidence="2">The sequence shown here is derived from an EMBL/GenBank/DDBJ whole genome shotgun (WGS) entry which is preliminary data.</text>
</comment>
<gene>
    <name evidence="2" type="ORF">EZ437_04580</name>
</gene>
<dbReference type="OrthoDB" id="773226at2"/>
<accession>A0A4R0NQE0</accession>
<keyword evidence="3" id="KW-1185">Reference proteome</keyword>
<dbReference type="Proteomes" id="UP000293347">
    <property type="component" value="Unassembled WGS sequence"/>
</dbReference>
<name>A0A4R0NQE0_9SPHI</name>
<sequence length="61" mass="7208">MIKKIAINVFYNLGIILSLFGIFWSFENGKYPLIALFVVTAGFFLYLKIRLVKETRNMFRK</sequence>
<keyword evidence="1" id="KW-0812">Transmembrane</keyword>
<keyword evidence="1" id="KW-0472">Membrane</keyword>
<dbReference type="AlphaFoldDB" id="A0A4R0NQE0"/>
<dbReference type="RefSeq" id="WP_131593681.1">
    <property type="nucleotide sequence ID" value="NZ_SJSL01000001.1"/>
</dbReference>
<feature type="transmembrane region" description="Helical" evidence="1">
    <location>
        <begin position="7"/>
        <end position="26"/>
    </location>
</feature>
<evidence type="ECO:0000313" key="2">
    <source>
        <dbReference type="EMBL" id="TCD03251.1"/>
    </source>
</evidence>